<feature type="region of interest" description="Disordered" evidence="1">
    <location>
        <begin position="157"/>
        <end position="185"/>
    </location>
</feature>
<protein>
    <submittedName>
        <fullName evidence="2">Uncharacterized protein</fullName>
    </submittedName>
</protein>
<dbReference type="Proteomes" id="UP000298327">
    <property type="component" value="Unassembled WGS sequence"/>
</dbReference>
<feature type="region of interest" description="Disordered" evidence="1">
    <location>
        <begin position="77"/>
        <end position="103"/>
    </location>
</feature>
<reference evidence="2 3" key="1">
    <citation type="submission" date="2019-02" db="EMBL/GenBank/DDBJ databases">
        <title>Genome sequencing of the rare red list fungi Dentipellis fragilis.</title>
        <authorList>
            <person name="Buettner E."/>
            <person name="Kellner H."/>
        </authorList>
    </citation>
    <scope>NUCLEOTIDE SEQUENCE [LARGE SCALE GENOMIC DNA]</scope>
    <source>
        <strain evidence="2 3">DSM 105465</strain>
    </source>
</reference>
<feature type="compositionally biased region" description="Basic and acidic residues" evidence="1">
    <location>
        <begin position="171"/>
        <end position="184"/>
    </location>
</feature>
<organism evidence="2 3">
    <name type="scientific">Dentipellis fragilis</name>
    <dbReference type="NCBI Taxonomy" id="205917"/>
    <lineage>
        <taxon>Eukaryota</taxon>
        <taxon>Fungi</taxon>
        <taxon>Dikarya</taxon>
        <taxon>Basidiomycota</taxon>
        <taxon>Agaricomycotina</taxon>
        <taxon>Agaricomycetes</taxon>
        <taxon>Russulales</taxon>
        <taxon>Hericiaceae</taxon>
        <taxon>Dentipellis</taxon>
    </lineage>
</organism>
<evidence type="ECO:0000256" key="1">
    <source>
        <dbReference type="SAM" id="MobiDB-lite"/>
    </source>
</evidence>
<comment type="caution">
    <text evidence="2">The sequence shown here is derived from an EMBL/GenBank/DDBJ whole genome shotgun (WGS) entry which is preliminary data.</text>
</comment>
<proteinExistence type="predicted"/>
<evidence type="ECO:0000313" key="2">
    <source>
        <dbReference type="EMBL" id="TFY62956.1"/>
    </source>
</evidence>
<dbReference type="AlphaFoldDB" id="A0A4Y9YK67"/>
<name>A0A4Y9YK67_9AGAM</name>
<dbReference type="EMBL" id="SEOQ01000438">
    <property type="protein sequence ID" value="TFY62956.1"/>
    <property type="molecule type" value="Genomic_DNA"/>
</dbReference>
<keyword evidence="3" id="KW-1185">Reference proteome</keyword>
<evidence type="ECO:0000313" key="3">
    <source>
        <dbReference type="Proteomes" id="UP000298327"/>
    </source>
</evidence>
<accession>A0A4Y9YK67</accession>
<sequence length="237" mass="25387">MHRVSSSRVRHHKAGLSACPNTERGCPPFGSLSTSQRAEGAGHGTAIFLHVLEPSIFRVPLCWAELRTQCGEERLREAPEHSGTFDATSSPSGSTTPTSRGVSAPASVIMSTLLGAARSIFTVRDRGGYVGGVNVNATVPGGVLRLLQTSPWSPDRCPRSATCARHRRTSRSREEAPPGSRRDTLACPSALRVGAEHAHTRRWPLAVLAVDLPPGPASRVWTLGIPIQDPRRRRSGA</sequence>
<feature type="compositionally biased region" description="Low complexity" evidence="1">
    <location>
        <begin position="88"/>
        <end position="99"/>
    </location>
</feature>
<gene>
    <name evidence="2" type="ORF">EVG20_g6518</name>
</gene>